<evidence type="ECO:0000313" key="10">
    <source>
        <dbReference type="Proteomes" id="UP000234560"/>
    </source>
</evidence>
<comment type="cofactor">
    <cofactor evidence="7">
        <name>Zn(2+)</name>
        <dbReference type="ChEBI" id="CHEBI:29105"/>
    </cofactor>
    <text evidence="7">Binds 1 zinc ion per subunit.</text>
</comment>
<evidence type="ECO:0000256" key="8">
    <source>
        <dbReference type="RuleBase" id="RU003956"/>
    </source>
</evidence>
<feature type="binding site" evidence="7">
    <location>
        <position position="48"/>
    </location>
    <ligand>
        <name>Zn(2+)</name>
        <dbReference type="ChEBI" id="CHEBI:29105"/>
    </ligand>
</feature>
<comment type="function">
    <text evidence="8">Reversible hydration of carbon dioxide.</text>
</comment>
<dbReference type="InterPro" id="IPR001765">
    <property type="entry name" value="Carbonic_anhydrase"/>
</dbReference>
<dbReference type="AlphaFoldDB" id="A0AAF0YS54"/>
<reference evidence="9" key="1">
    <citation type="submission" date="2017-12" db="EMBL/GenBank/DDBJ databases">
        <authorList>
            <person name="Thomas-White K."/>
            <person name="Wolfe A.J."/>
        </authorList>
    </citation>
    <scope>NUCLEOTIDE SEQUENCE</scope>
    <source>
        <strain evidence="9">UMB0763</strain>
    </source>
</reference>
<proteinExistence type="inferred from homology"/>
<evidence type="ECO:0000256" key="1">
    <source>
        <dbReference type="ARBA" id="ARBA00006217"/>
    </source>
</evidence>
<organism evidence="9 10">
    <name type="scientific">Corynebacterium pyruviciproducens</name>
    <dbReference type="NCBI Taxonomy" id="598660"/>
    <lineage>
        <taxon>Bacteria</taxon>
        <taxon>Bacillati</taxon>
        <taxon>Actinomycetota</taxon>
        <taxon>Actinomycetes</taxon>
        <taxon>Mycobacteriales</taxon>
        <taxon>Corynebacteriaceae</taxon>
        <taxon>Corynebacterium</taxon>
    </lineage>
</organism>
<feature type="binding site" evidence="7">
    <location>
        <position position="101"/>
    </location>
    <ligand>
        <name>Zn(2+)</name>
        <dbReference type="ChEBI" id="CHEBI:29105"/>
    </ligand>
</feature>
<dbReference type="EMBL" id="CP136958">
    <property type="protein sequence ID" value="WOT02440.1"/>
    <property type="molecule type" value="Genomic_DNA"/>
</dbReference>
<comment type="similarity">
    <text evidence="1 8">Belongs to the beta-class carbonic anhydrase family.</text>
</comment>
<evidence type="ECO:0000256" key="3">
    <source>
        <dbReference type="ARBA" id="ARBA00022833"/>
    </source>
</evidence>
<keyword evidence="4 8" id="KW-0456">Lyase</keyword>
<sequence length="194" mass="20632">MTPNEAWLKLVEGNKRFVDGAVEGPHRDAARREELKAGQKPFACVFACGDSRVPVELLFDQGLGDVFVVRTAGHTVDTAVLASLEFAVVGLGVDVLVVLGHESCGAVGATKAALDGNGIPDSYQRFLVENIAPAAILSSGEGKATRKDMEERHVKETVNQILAECPKIKEATENDSCAVLGARYELSGVVTRLV</sequence>
<reference evidence="9" key="2">
    <citation type="submission" date="2023-10" db="EMBL/GenBank/DDBJ databases">
        <authorList>
            <person name="Choi B."/>
        </authorList>
    </citation>
    <scope>NUCLEOTIDE SEQUENCE</scope>
    <source>
        <strain evidence="9">UMB0763</strain>
    </source>
</reference>
<evidence type="ECO:0000256" key="2">
    <source>
        <dbReference type="ARBA" id="ARBA00012925"/>
    </source>
</evidence>
<dbReference type="EC" id="4.2.1.1" evidence="2 8"/>
<evidence type="ECO:0000256" key="5">
    <source>
        <dbReference type="ARBA" id="ARBA00024993"/>
    </source>
</evidence>
<dbReference type="GO" id="GO:0008270">
    <property type="term" value="F:zinc ion binding"/>
    <property type="evidence" value="ECO:0007669"/>
    <property type="project" value="UniProtKB-UniRule"/>
</dbReference>
<dbReference type="GO" id="GO:0004089">
    <property type="term" value="F:carbonate dehydratase activity"/>
    <property type="evidence" value="ECO:0007669"/>
    <property type="project" value="UniProtKB-UniRule"/>
</dbReference>
<accession>A0AAF0YS54</accession>
<dbReference type="PROSITE" id="PS00705">
    <property type="entry name" value="PROK_CO2_ANHYDRASE_2"/>
    <property type="match status" value="1"/>
</dbReference>
<dbReference type="Pfam" id="PF00484">
    <property type="entry name" value="Pro_CA"/>
    <property type="match status" value="1"/>
</dbReference>
<dbReference type="Gene3D" id="3.40.1050.10">
    <property type="entry name" value="Carbonic anhydrase"/>
    <property type="match status" value="1"/>
</dbReference>
<protein>
    <recommendedName>
        <fullName evidence="2 8">Carbonic anhydrase</fullName>
        <ecNumber evidence="2 8">4.2.1.1</ecNumber>
    </recommendedName>
    <alternativeName>
        <fullName evidence="8">Carbonate dehydratase</fullName>
    </alternativeName>
</protein>
<gene>
    <name evidence="9" type="ORF">CYJ47_01290</name>
</gene>
<evidence type="ECO:0000256" key="7">
    <source>
        <dbReference type="PIRSR" id="PIRSR601765-1"/>
    </source>
</evidence>
<comment type="function">
    <text evidence="5">Catalyzes the reversible hydration of carbon dioxide to form bicarbonate.</text>
</comment>
<dbReference type="SMART" id="SM00947">
    <property type="entry name" value="Pro_CA"/>
    <property type="match status" value="1"/>
</dbReference>
<dbReference type="SUPFAM" id="SSF53056">
    <property type="entry name" value="beta-carbonic anhydrase, cab"/>
    <property type="match status" value="1"/>
</dbReference>
<evidence type="ECO:0000313" key="9">
    <source>
        <dbReference type="EMBL" id="WOT02440.1"/>
    </source>
</evidence>
<dbReference type="GO" id="GO:0015976">
    <property type="term" value="P:carbon utilization"/>
    <property type="evidence" value="ECO:0007669"/>
    <property type="project" value="InterPro"/>
</dbReference>
<dbReference type="RefSeq" id="WP_101678673.1">
    <property type="nucleotide sequence ID" value="NZ_CAMIHY010000022.1"/>
</dbReference>
<evidence type="ECO:0000256" key="6">
    <source>
        <dbReference type="ARBA" id="ARBA00048348"/>
    </source>
</evidence>
<dbReference type="Proteomes" id="UP000234560">
    <property type="component" value="Chromosome"/>
</dbReference>
<dbReference type="KEGG" id="cpyr:CYJ47_01290"/>
<feature type="binding site" evidence="7">
    <location>
        <position position="50"/>
    </location>
    <ligand>
        <name>Zn(2+)</name>
        <dbReference type="ChEBI" id="CHEBI:29105"/>
    </ligand>
</feature>
<dbReference type="InterPro" id="IPR015892">
    <property type="entry name" value="Carbonic_anhydrase_CS"/>
</dbReference>
<keyword evidence="3 7" id="KW-0862">Zinc</keyword>
<dbReference type="PANTHER" id="PTHR11002">
    <property type="entry name" value="CARBONIC ANHYDRASE"/>
    <property type="match status" value="1"/>
</dbReference>
<evidence type="ECO:0000256" key="4">
    <source>
        <dbReference type="ARBA" id="ARBA00023239"/>
    </source>
</evidence>
<keyword evidence="7" id="KW-0479">Metal-binding</keyword>
<comment type="catalytic activity">
    <reaction evidence="6 8">
        <text>hydrogencarbonate + H(+) = CO2 + H2O</text>
        <dbReference type="Rhea" id="RHEA:10748"/>
        <dbReference type="ChEBI" id="CHEBI:15377"/>
        <dbReference type="ChEBI" id="CHEBI:15378"/>
        <dbReference type="ChEBI" id="CHEBI:16526"/>
        <dbReference type="ChEBI" id="CHEBI:17544"/>
        <dbReference type="EC" id="4.2.1.1"/>
    </reaction>
</comment>
<dbReference type="InterPro" id="IPR036874">
    <property type="entry name" value="Carbonic_anhydrase_sf"/>
</dbReference>
<dbReference type="PANTHER" id="PTHR11002:SF79">
    <property type="entry name" value="CARBONIC ANHYDRASE 2"/>
    <property type="match status" value="1"/>
</dbReference>
<name>A0AAF0YS54_9CORY</name>
<feature type="binding site" evidence="7">
    <location>
        <position position="104"/>
    </location>
    <ligand>
        <name>Zn(2+)</name>
        <dbReference type="ChEBI" id="CHEBI:29105"/>
    </ligand>
</feature>